<evidence type="ECO:0000256" key="3">
    <source>
        <dbReference type="ARBA" id="ARBA00022989"/>
    </source>
</evidence>
<evidence type="ECO:0000256" key="1">
    <source>
        <dbReference type="ARBA" id="ARBA00004370"/>
    </source>
</evidence>
<dbReference type="PANTHER" id="PTHR30566:SF5">
    <property type="entry name" value="MECHANOSENSITIVE ION CHANNEL PROTEIN 1, MITOCHONDRIAL-RELATED"/>
    <property type="match status" value="1"/>
</dbReference>
<evidence type="ECO:0000256" key="5">
    <source>
        <dbReference type="SAM" id="Phobius"/>
    </source>
</evidence>
<dbReference type="GO" id="GO:0016020">
    <property type="term" value="C:membrane"/>
    <property type="evidence" value="ECO:0007669"/>
    <property type="project" value="UniProtKB-SubCell"/>
</dbReference>
<gene>
    <name evidence="7" type="ORF">EFY79_09050</name>
</gene>
<sequence>MKIDQNQVADADNKESQIKKQNSFIWFGTYITISLLALTAYILFRLHIFDLLGTYRLLLQRLSLATFFAVVVLALAKFVEVLIHKKSGRYSRYNLIHFTRLVSIILVAIIFISFLFTNWYAAAVSLGLISLILGFALQNPISSFIGWIYIIIRNPYRIGDRIQINDFKGDVIEIGYLDTTLWEFGGDYLSNDLPSGRLIRFPNSLVLQAAVFNYSWENFEYIWNQIPFYVAFTSDLDFVATTIRRITTAELGPQMTDNIKNLKEMVKNSPVDDLEIKEYPYITYNINANTWVEVSVTYLVSPKKASRFRTLIINKTLAELNKAPEKVLFPKGDSR</sequence>
<proteinExistence type="predicted"/>
<keyword evidence="3 5" id="KW-1133">Transmembrane helix</keyword>
<dbReference type="RefSeq" id="WP_123120384.1">
    <property type="nucleotide sequence ID" value="NZ_RJJR01000006.1"/>
</dbReference>
<protein>
    <submittedName>
        <fullName evidence="7">Mechanosensitive ion channel family protein</fullName>
    </submittedName>
</protein>
<comment type="caution">
    <text evidence="7">The sequence shown here is derived from an EMBL/GenBank/DDBJ whole genome shotgun (WGS) entry which is preliminary data.</text>
</comment>
<feature type="transmembrane region" description="Helical" evidence="5">
    <location>
        <begin position="128"/>
        <end position="152"/>
    </location>
</feature>
<dbReference type="Pfam" id="PF00924">
    <property type="entry name" value="MS_channel_2nd"/>
    <property type="match status" value="1"/>
</dbReference>
<keyword evidence="4 5" id="KW-0472">Membrane</keyword>
<keyword evidence="2 5" id="KW-0812">Transmembrane</keyword>
<organism evidence="7 8">
    <name type="scientific">Hanamia caeni</name>
    <dbReference type="NCBI Taxonomy" id="2294116"/>
    <lineage>
        <taxon>Bacteria</taxon>
        <taxon>Pseudomonadati</taxon>
        <taxon>Bacteroidota</taxon>
        <taxon>Chitinophagia</taxon>
        <taxon>Chitinophagales</taxon>
        <taxon>Chitinophagaceae</taxon>
        <taxon>Hanamia</taxon>
    </lineage>
</organism>
<dbReference type="InterPro" id="IPR023408">
    <property type="entry name" value="MscS_beta-dom_sf"/>
</dbReference>
<feature type="transmembrane region" description="Helical" evidence="5">
    <location>
        <begin position="24"/>
        <end position="44"/>
    </location>
</feature>
<dbReference type="InterPro" id="IPR010920">
    <property type="entry name" value="LSM_dom_sf"/>
</dbReference>
<accession>A0A3M9NGJ0</accession>
<feature type="transmembrane region" description="Helical" evidence="5">
    <location>
        <begin position="64"/>
        <end position="83"/>
    </location>
</feature>
<comment type="subcellular location">
    <subcellularLocation>
        <location evidence="1">Membrane</location>
    </subcellularLocation>
</comment>
<evidence type="ECO:0000313" key="7">
    <source>
        <dbReference type="EMBL" id="RNI36900.1"/>
    </source>
</evidence>
<feature type="transmembrane region" description="Helical" evidence="5">
    <location>
        <begin position="95"/>
        <end position="116"/>
    </location>
</feature>
<dbReference type="InterPro" id="IPR006685">
    <property type="entry name" value="MscS_channel_2nd"/>
</dbReference>
<evidence type="ECO:0000313" key="8">
    <source>
        <dbReference type="Proteomes" id="UP000267223"/>
    </source>
</evidence>
<keyword evidence="8" id="KW-1185">Reference proteome</keyword>
<feature type="domain" description="Mechanosensitive ion channel MscS" evidence="6">
    <location>
        <begin position="139"/>
        <end position="215"/>
    </location>
</feature>
<dbReference type="Proteomes" id="UP000267223">
    <property type="component" value="Unassembled WGS sequence"/>
</dbReference>
<evidence type="ECO:0000256" key="4">
    <source>
        <dbReference type="ARBA" id="ARBA00023136"/>
    </source>
</evidence>
<dbReference type="PANTHER" id="PTHR30566">
    <property type="entry name" value="YNAI-RELATED MECHANOSENSITIVE ION CHANNEL"/>
    <property type="match status" value="1"/>
</dbReference>
<dbReference type="GO" id="GO:0008381">
    <property type="term" value="F:mechanosensitive monoatomic ion channel activity"/>
    <property type="evidence" value="ECO:0007669"/>
    <property type="project" value="UniProtKB-ARBA"/>
</dbReference>
<evidence type="ECO:0000256" key="2">
    <source>
        <dbReference type="ARBA" id="ARBA00022692"/>
    </source>
</evidence>
<dbReference type="SUPFAM" id="SSF50182">
    <property type="entry name" value="Sm-like ribonucleoproteins"/>
    <property type="match status" value="1"/>
</dbReference>
<dbReference type="Gene3D" id="2.30.30.60">
    <property type="match status" value="1"/>
</dbReference>
<dbReference type="AlphaFoldDB" id="A0A3M9NGJ0"/>
<evidence type="ECO:0000259" key="6">
    <source>
        <dbReference type="Pfam" id="PF00924"/>
    </source>
</evidence>
<dbReference type="EMBL" id="RJJR01000006">
    <property type="protein sequence ID" value="RNI36900.1"/>
    <property type="molecule type" value="Genomic_DNA"/>
</dbReference>
<name>A0A3M9NGJ0_9BACT</name>
<dbReference type="OrthoDB" id="9809206at2"/>
<reference evidence="7 8" key="1">
    <citation type="submission" date="2018-11" db="EMBL/GenBank/DDBJ databases">
        <title>Draft genome sequence of Ferruginibacter sp. BO-59.</title>
        <authorList>
            <person name="Im W.T."/>
        </authorList>
    </citation>
    <scope>NUCLEOTIDE SEQUENCE [LARGE SCALE GENOMIC DNA]</scope>
    <source>
        <strain evidence="7 8">BO-59</strain>
    </source>
</reference>